<dbReference type="Proteomes" id="UP000283509">
    <property type="component" value="Unassembled WGS sequence"/>
</dbReference>
<gene>
    <name evidence="3" type="ORF">C7M84_025089</name>
</gene>
<feature type="transmembrane region" description="Helical" evidence="2">
    <location>
        <begin position="46"/>
        <end position="64"/>
    </location>
</feature>
<keyword evidence="2" id="KW-0812">Transmembrane</keyword>
<feature type="compositionally biased region" description="Pro residues" evidence="1">
    <location>
        <begin position="221"/>
        <end position="230"/>
    </location>
</feature>
<evidence type="ECO:0000313" key="4">
    <source>
        <dbReference type="Proteomes" id="UP000283509"/>
    </source>
</evidence>
<feature type="transmembrane region" description="Helical" evidence="2">
    <location>
        <begin position="105"/>
        <end position="124"/>
    </location>
</feature>
<keyword evidence="2" id="KW-0472">Membrane</keyword>
<dbReference type="AlphaFoldDB" id="A0A3R7QXD8"/>
<reference evidence="3 4" key="1">
    <citation type="submission" date="2018-04" db="EMBL/GenBank/DDBJ databases">
        <authorList>
            <person name="Zhang X."/>
            <person name="Yuan J."/>
            <person name="Li F."/>
            <person name="Xiang J."/>
        </authorList>
    </citation>
    <scope>NUCLEOTIDE SEQUENCE [LARGE SCALE GENOMIC DNA]</scope>
    <source>
        <tissue evidence="3">Muscle</tissue>
    </source>
</reference>
<feature type="compositionally biased region" description="Pro residues" evidence="1">
    <location>
        <begin position="266"/>
        <end position="282"/>
    </location>
</feature>
<reference evidence="3 4" key="2">
    <citation type="submission" date="2019-01" db="EMBL/GenBank/DDBJ databases">
        <title>The decoding of complex shrimp genome reveals the adaptation for benthos swimmer, frequently molting mechanism and breeding impact on genome.</title>
        <authorList>
            <person name="Sun Y."/>
            <person name="Gao Y."/>
            <person name="Yu Y."/>
        </authorList>
    </citation>
    <scope>NUCLEOTIDE SEQUENCE [LARGE SCALE GENOMIC DNA]</scope>
    <source>
        <tissue evidence="3">Muscle</tissue>
    </source>
</reference>
<comment type="caution">
    <text evidence="3">The sequence shown here is derived from an EMBL/GenBank/DDBJ whole genome shotgun (WGS) entry which is preliminary data.</text>
</comment>
<organism evidence="3 4">
    <name type="scientific">Penaeus vannamei</name>
    <name type="common">Whiteleg shrimp</name>
    <name type="synonym">Litopenaeus vannamei</name>
    <dbReference type="NCBI Taxonomy" id="6689"/>
    <lineage>
        <taxon>Eukaryota</taxon>
        <taxon>Metazoa</taxon>
        <taxon>Ecdysozoa</taxon>
        <taxon>Arthropoda</taxon>
        <taxon>Crustacea</taxon>
        <taxon>Multicrustacea</taxon>
        <taxon>Malacostraca</taxon>
        <taxon>Eumalacostraca</taxon>
        <taxon>Eucarida</taxon>
        <taxon>Decapoda</taxon>
        <taxon>Dendrobranchiata</taxon>
        <taxon>Penaeoidea</taxon>
        <taxon>Penaeidae</taxon>
        <taxon>Penaeus</taxon>
    </lineage>
</organism>
<feature type="region of interest" description="Disordered" evidence="1">
    <location>
        <begin position="221"/>
        <end position="282"/>
    </location>
</feature>
<name>A0A3R7QXD8_PENVA</name>
<protein>
    <submittedName>
        <fullName evidence="3">Uncharacterized protein</fullName>
    </submittedName>
</protein>
<feature type="transmembrane region" description="Helical" evidence="2">
    <location>
        <begin position="136"/>
        <end position="158"/>
    </location>
</feature>
<proteinExistence type="predicted"/>
<keyword evidence="2" id="KW-1133">Transmembrane helix</keyword>
<sequence>MCSSSRLNTVVNDPVTMNLLSLLSSPSPLPSFLLSPTSFSSSSLSSYPYFLFFFLSLPPSSLLFSYLPPFFFPSPYFLFFSLPFPPSSFLQFLPPALLPSFPPTTSLYLFSTFFYSPYLSFSLLSPLPLSSPSSSFLLLSLFFFFFFFSSSSFFFFFFSPPPPLSLTHSSLSTSDRPPINTAPSLPSSPLQHLPPYTTILPPSITFIPPFSTFLSFPPPPSSSSPHPLPPSTTLLLHHPSSPPSSLQHPLSFPPPPVPPSRLRVPFPLPPPQPPVPPAPPTPSGLKILHLLRSSLHSLESIKPPPPLSPFLRGLSLPLYCLTCPSPLATSERRVPPLTVSSFTSPCESPPSTPLRGSLSLDTFLSPSLPQYPLREPFFSLSFSPPTPFARALFLPLPLSPNTLRDSPLAPSLPRGRLWQLSRRHSPSALLARH</sequence>
<evidence type="ECO:0000313" key="3">
    <source>
        <dbReference type="EMBL" id="ROT81758.1"/>
    </source>
</evidence>
<dbReference type="EMBL" id="QCYY01000924">
    <property type="protein sequence ID" value="ROT81758.1"/>
    <property type="molecule type" value="Genomic_DNA"/>
</dbReference>
<keyword evidence="4" id="KW-1185">Reference proteome</keyword>
<accession>A0A3R7QXD8</accession>
<evidence type="ECO:0000256" key="2">
    <source>
        <dbReference type="SAM" id="Phobius"/>
    </source>
</evidence>
<evidence type="ECO:0000256" key="1">
    <source>
        <dbReference type="SAM" id="MobiDB-lite"/>
    </source>
</evidence>
<feature type="compositionally biased region" description="Low complexity" evidence="1">
    <location>
        <begin position="231"/>
        <end position="250"/>
    </location>
</feature>